<organism evidence="1 2">
    <name type="scientific">Sphaerobolus stellatus (strain SS14)</name>
    <dbReference type="NCBI Taxonomy" id="990650"/>
    <lineage>
        <taxon>Eukaryota</taxon>
        <taxon>Fungi</taxon>
        <taxon>Dikarya</taxon>
        <taxon>Basidiomycota</taxon>
        <taxon>Agaricomycotina</taxon>
        <taxon>Agaricomycetes</taxon>
        <taxon>Phallomycetidae</taxon>
        <taxon>Geastrales</taxon>
        <taxon>Sphaerobolaceae</taxon>
        <taxon>Sphaerobolus</taxon>
    </lineage>
</organism>
<protein>
    <submittedName>
        <fullName evidence="1">Uncharacterized protein</fullName>
    </submittedName>
</protein>
<name>A0A0C9W4Y0_SPHS4</name>
<dbReference type="OrthoDB" id="3218065at2759"/>
<evidence type="ECO:0000313" key="2">
    <source>
        <dbReference type="Proteomes" id="UP000054279"/>
    </source>
</evidence>
<proteinExistence type="predicted"/>
<dbReference type="Proteomes" id="UP000054279">
    <property type="component" value="Unassembled WGS sequence"/>
</dbReference>
<accession>A0A0C9W4Y0</accession>
<keyword evidence="2" id="KW-1185">Reference proteome</keyword>
<dbReference type="HOGENOM" id="CLU_3051932_0_0_1"/>
<evidence type="ECO:0000313" key="1">
    <source>
        <dbReference type="EMBL" id="KIJ46743.1"/>
    </source>
</evidence>
<gene>
    <name evidence="1" type="ORF">M422DRAFT_164925</name>
</gene>
<dbReference type="AlphaFoldDB" id="A0A0C9W4Y0"/>
<reference evidence="1 2" key="1">
    <citation type="submission" date="2014-06" db="EMBL/GenBank/DDBJ databases">
        <title>Evolutionary Origins and Diversification of the Mycorrhizal Mutualists.</title>
        <authorList>
            <consortium name="DOE Joint Genome Institute"/>
            <consortium name="Mycorrhizal Genomics Consortium"/>
            <person name="Kohler A."/>
            <person name="Kuo A."/>
            <person name="Nagy L.G."/>
            <person name="Floudas D."/>
            <person name="Copeland A."/>
            <person name="Barry K.W."/>
            <person name="Cichocki N."/>
            <person name="Veneault-Fourrey C."/>
            <person name="LaButti K."/>
            <person name="Lindquist E.A."/>
            <person name="Lipzen A."/>
            <person name="Lundell T."/>
            <person name="Morin E."/>
            <person name="Murat C."/>
            <person name="Riley R."/>
            <person name="Ohm R."/>
            <person name="Sun H."/>
            <person name="Tunlid A."/>
            <person name="Henrissat B."/>
            <person name="Grigoriev I.V."/>
            <person name="Hibbett D.S."/>
            <person name="Martin F."/>
        </authorList>
    </citation>
    <scope>NUCLEOTIDE SEQUENCE [LARGE SCALE GENOMIC DNA]</scope>
    <source>
        <strain evidence="1 2">SS14</strain>
    </source>
</reference>
<sequence length="54" mass="6404">MPSGLEKYLELELFPRIQVKVSKGISLRTARRWLHKEGFKYTAHKKALYFDGHE</sequence>
<dbReference type="EMBL" id="KN837106">
    <property type="protein sequence ID" value="KIJ46743.1"/>
    <property type="molecule type" value="Genomic_DNA"/>
</dbReference>